<organism evidence="1 2">
    <name type="scientific">Alkalispirochaeta americana</name>
    <dbReference type="NCBI Taxonomy" id="159291"/>
    <lineage>
        <taxon>Bacteria</taxon>
        <taxon>Pseudomonadati</taxon>
        <taxon>Spirochaetota</taxon>
        <taxon>Spirochaetia</taxon>
        <taxon>Spirochaetales</taxon>
        <taxon>Spirochaetaceae</taxon>
        <taxon>Alkalispirochaeta</taxon>
    </lineage>
</organism>
<keyword evidence="2" id="KW-1185">Reference proteome</keyword>
<dbReference type="SUPFAM" id="SSF82784">
    <property type="entry name" value="OsmC-like"/>
    <property type="match status" value="1"/>
</dbReference>
<dbReference type="Proteomes" id="UP000186400">
    <property type="component" value="Unassembled WGS sequence"/>
</dbReference>
<evidence type="ECO:0000313" key="1">
    <source>
        <dbReference type="EMBL" id="SIQ16080.1"/>
    </source>
</evidence>
<dbReference type="PANTHER" id="PTHR35368">
    <property type="entry name" value="HYDROPEROXIDE REDUCTASE"/>
    <property type="match status" value="1"/>
</dbReference>
<dbReference type="PANTHER" id="PTHR35368:SF1">
    <property type="entry name" value="HYDROPEROXIDE REDUCTASE"/>
    <property type="match status" value="1"/>
</dbReference>
<dbReference type="Gene3D" id="3.30.300.20">
    <property type="match status" value="1"/>
</dbReference>
<dbReference type="InterPro" id="IPR052924">
    <property type="entry name" value="OsmC/Ohr_hydroprdx_reductase"/>
</dbReference>
<proteinExistence type="predicted"/>
<reference evidence="1 2" key="1">
    <citation type="submission" date="2017-01" db="EMBL/GenBank/DDBJ databases">
        <authorList>
            <person name="Mah S.A."/>
            <person name="Swanson W.J."/>
            <person name="Moy G.W."/>
            <person name="Vacquier V.D."/>
        </authorList>
    </citation>
    <scope>NUCLEOTIDE SEQUENCE [LARGE SCALE GENOMIC DNA]</scope>
    <source>
        <strain evidence="1 2">ASpG1</strain>
    </source>
</reference>
<protein>
    <submittedName>
        <fullName evidence="1">Uncharacterized OsmC-related protein</fullName>
    </submittedName>
</protein>
<dbReference type="EMBL" id="FTMS01000004">
    <property type="protein sequence ID" value="SIQ16080.1"/>
    <property type="molecule type" value="Genomic_DNA"/>
</dbReference>
<dbReference type="STRING" id="159291.SAMN05920897_104176"/>
<name>A0A1N6QHP4_9SPIO</name>
<dbReference type="InterPro" id="IPR003718">
    <property type="entry name" value="OsmC/Ohr_fam"/>
</dbReference>
<dbReference type="InterPro" id="IPR036102">
    <property type="entry name" value="OsmC/Ohrsf"/>
</dbReference>
<dbReference type="InterPro" id="IPR015946">
    <property type="entry name" value="KH_dom-like_a/b"/>
</dbReference>
<gene>
    <name evidence="1" type="ORF">SAMN05920897_104176</name>
</gene>
<accession>A0A1N6QHP4</accession>
<evidence type="ECO:0000313" key="2">
    <source>
        <dbReference type="Proteomes" id="UP000186400"/>
    </source>
</evidence>
<sequence>MICRGPDRLVCRGPGGLTTPRVREKLDKVTLFYDLTGMSDITFSVTATAASPTRTDVEARNFSLVLDEPPSLGGTDSGPNPVEYELASLAGCLNVTGHVVAREMGITIESLTMTLSGALNPARFMGQSDADRAGFKGITVDMKVSSSADAATLEKWRDTVESRCPVSDNLVNGTTVAIRVAP</sequence>
<dbReference type="Pfam" id="PF02566">
    <property type="entry name" value="OsmC"/>
    <property type="match status" value="1"/>
</dbReference>
<dbReference type="AlphaFoldDB" id="A0A1N6QHP4"/>